<feature type="binding site" evidence="5">
    <location>
        <position position="141"/>
    </location>
    <ligand>
        <name>substrate</name>
    </ligand>
</feature>
<feature type="chain" id="PRO_5044916851" description="Glutamate N-acetyltransferase alpha chain" evidence="5">
    <location>
        <begin position="1"/>
        <end position="173"/>
    </location>
</feature>
<comment type="similarity">
    <text evidence="1 5">Belongs to the ArgJ family.</text>
</comment>
<feature type="binding site" evidence="5">
    <location>
        <position position="378"/>
    </location>
    <ligand>
        <name>substrate</name>
    </ligand>
</feature>
<dbReference type="SUPFAM" id="SSF56266">
    <property type="entry name" value="DmpA/ArgJ-like"/>
    <property type="match status" value="1"/>
</dbReference>
<dbReference type="NCBIfam" id="TIGR00120">
    <property type="entry name" value="ArgJ"/>
    <property type="match status" value="1"/>
</dbReference>
<evidence type="ECO:0000313" key="7">
    <source>
        <dbReference type="Proteomes" id="UP001141422"/>
    </source>
</evidence>
<comment type="caution">
    <text evidence="6">The sequence shown here is derived from an EMBL/GenBank/DDBJ whole genome shotgun (WGS) entry which is preliminary data.</text>
</comment>
<dbReference type="InterPro" id="IPR016117">
    <property type="entry name" value="ArgJ-like_dom_sf"/>
</dbReference>
<keyword evidence="2 5" id="KW-0808">Transferase</keyword>
<dbReference type="EC" id="2.3.1.35" evidence="5"/>
<comment type="pathway">
    <text evidence="5">Amino-acid biosynthesis; L-arginine biosynthesis; L-ornithine and N-acetyl-L-glutamate from L-glutamate and N(2)-acetyl-L-ornithine (cyclic): step 1/1.</text>
</comment>
<keyword evidence="5" id="KW-0028">Amino-acid biosynthesis</keyword>
<feature type="chain" id="PRO_5044916850" description="Glutamate N-acetyltransferase beta chain" evidence="5">
    <location>
        <begin position="174"/>
        <end position="383"/>
    </location>
</feature>
<keyword evidence="5" id="KW-0055">Arginine biosynthesis</keyword>
<feature type="binding site" evidence="5">
    <location>
        <position position="253"/>
    </location>
    <ligand>
        <name>substrate</name>
    </ligand>
</feature>
<dbReference type="Proteomes" id="UP001141422">
    <property type="component" value="Unassembled WGS sequence"/>
</dbReference>
<feature type="active site" description="Nucleophile" evidence="5">
    <location>
        <position position="174"/>
    </location>
</feature>
<dbReference type="HAMAP" id="MF_01106">
    <property type="entry name" value="ArgJ"/>
    <property type="match status" value="1"/>
</dbReference>
<comment type="catalytic activity">
    <reaction evidence="5">
        <text>N(2)-acetyl-L-ornithine + L-glutamate = N-acetyl-L-glutamate + L-ornithine</text>
        <dbReference type="Rhea" id="RHEA:15349"/>
        <dbReference type="ChEBI" id="CHEBI:29985"/>
        <dbReference type="ChEBI" id="CHEBI:44337"/>
        <dbReference type="ChEBI" id="CHEBI:46911"/>
        <dbReference type="ChEBI" id="CHEBI:57805"/>
        <dbReference type="EC" id="2.3.1.35"/>
    </reaction>
</comment>
<evidence type="ECO:0000256" key="3">
    <source>
        <dbReference type="ARBA" id="ARBA00022813"/>
    </source>
</evidence>
<evidence type="ECO:0000256" key="5">
    <source>
        <dbReference type="HAMAP-Rule" id="MF_01106"/>
    </source>
</evidence>
<dbReference type="Pfam" id="PF01960">
    <property type="entry name" value="ArgJ"/>
    <property type="match status" value="1"/>
</dbReference>
<feature type="binding site" evidence="5">
    <location>
        <position position="174"/>
    </location>
    <ligand>
        <name>substrate</name>
    </ligand>
</feature>
<keyword evidence="4 5" id="KW-0012">Acyltransferase</keyword>
<dbReference type="Gene3D" id="3.60.70.12">
    <property type="entry name" value="L-amino peptidase D-ALA esterase/amidase"/>
    <property type="match status" value="1"/>
</dbReference>
<reference evidence="6" key="1">
    <citation type="submission" date="2022-12" db="EMBL/GenBank/DDBJ databases">
        <title>Isolation and characterisation of novel Methanocorpusculum spp. from native Australian herbivores indicates the genus is ancestrally host-associated.</title>
        <authorList>
            <person name="Volmer J.G."/>
            <person name="Soo R.M."/>
            <person name="Evans P.N."/>
            <person name="Hoedt E.C."/>
            <person name="Astorga Alsina A.L."/>
            <person name="Woodcroft B.J."/>
            <person name="Tyson G.W."/>
            <person name="Hugenholtz P."/>
            <person name="Morrison M."/>
        </authorList>
    </citation>
    <scope>NUCLEOTIDE SEQUENCE</scope>
    <source>
        <strain evidence="6">MG</strain>
    </source>
</reference>
<name>A0ABT4IHQ8_9EURY</name>
<keyword evidence="7" id="KW-1185">Reference proteome</keyword>
<evidence type="ECO:0000256" key="2">
    <source>
        <dbReference type="ARBA" id="ARBA00022679"/>
    </source>
</evidence>
<gene>
    <name evidence="5 6" type="primary">argJ</name>
    <name evidence="6" type="ORF">O0S10_08615</name>
</gene>
<dbReference type="NCBIfam" id="NF003802">
    <property type="entry name" value="PRK05388.1"/>
    <property type="match status" value="1"/>
</dbReference>
<protein>
    <recommendedName>
        <fullName evidence="5">Glutamate N-acetyltransferase</fullName>
        <ecNumber evidence="5">2.3.1.35</ecNumber>
    </recommendedName>
    <alternativeName>
        <fullName evidence="5">Ornithine acetyltransferase</fullName>
        <shortName evidence="5">OATase</shortName>
    </alternativeName>
    <alternativeName>
        <fullName evidence="5">Ornithine transacetylase</fullName>
    </alternativeName>
    <component>
        <recommendedName>
            <fullName evidence="5">Glutamate N-acetyltransferase alpha chain</fullName>
        </recommendedName>
    </component>
    <component>
        <recommendedName>
            <fullName evidence="5">Glutamate N-acetyltransferase beta chain</fullName>
        </recommendedName>
    </component>
</protein>
<keyword evidence="3 5" id="KW-0068">Autocatalytic cleavage</keyword>
<comment type="subcellular location">
    <subcellularLocation>
        <location evidence="5">Cytoplasm</location>
    </subcellularLocation>
</comment>
<dbReference type="InterPro" id="IPR042195">
    <property type="entry name" value="ArgJ_beta_C"/>
</dbReference>
<sequence>MQSICAVEGVTAWGVKEGKYGLALIKASGTGAAVFTSNKVRAPVVNLMAERTRRGKLAGIIVNSGCANAYTGKRGYEDAKTMASIGAEALDIPERETGVASTGVIGRYLDLDLIRRQSGDVAGKLAHSGEAEMAAAAAIMTTDTVQKHALVQREGFTVAGICKGSGMIAPNMGTMLSFVYTDAEVSAERLHDTLKTAVQRSLNRVVVDGDESTNDSLFCTATGEAGHVPKKEFAAALEECCISLAKQIAADGEGATKMLEVRVKGARREKDAEKIAKAVITSPLVKSAVYGEDPNWGRVVCAAGYSGVEFAIDELSLSIGEGESETPLVRKGEIAADLEKAKAAMVGKHVVFTITLESGKKEAVAWGCDLTEKYVEINGKYTT</sequence>
<dbReference type="CDD" id="cd02152">
    <property type="entry name" value="OAT"/>
    <property type="match status" value="1"/>
</dbReference>
<dbReference type="PANTHER" id="PTHR23100">
    <property type="entry name" value="ARGININE BIOSYNTHESIS BIFUNCTIONAL PROTEIN ARGJ"/>
    <property type="match status" value="1"/>
</dbReference>
<feature type="binding site" evidence="5">
    <location>
        <position position="383"/>
    </location>
    <ligand>
        <name>substrate</name>
    </ligand>
</feature>
<feature type="site" description="Cleavage; by autolysis" evidence="5">
    <location>
        <begin position="173"/>
        <end position="174"/>
    </location>
</feature>
<accession>A0ABT4IHQ8</accession>
<comment type="function">
    <text evidence="5">Catalyzes the transfer of the acetyl group from N(2)-acetylornithine to glutamate, forming N-acetylglutamate and L-ornithine.</text>
</comment>
<dbReference type="Gene3D" id="3.10.20.340">
    <property type="entry name" value="ArgJ beta chain, C-terminal domain"/>
    <property type="match status" value="1"/>
</dbReference>
<feature type="site" description="Involved in the stabilization of negative charge on the oxyanion by the formation of the oxyanion hole" evidence="5">
    <location>
        <position position="102"/>
    </location>
</feature>
<evidence type="ECO:0000313" key="6">
    <source>
        <dbReference type="EMBL" id="MCZ0861278.1"/>
    </source>
</evidence>
<keyword evidence="5" id="KW-0963">Cytoplasm</keyword>
<organism evidence="6 7">
    <name type="scientific">Methanocorpusculum petauri</name>
    <dbReference type="NCBI Taxonomy" id="3002863"/>
    <lineage>
        <taxon>Archaea</taxon>
        <taxon>Methanobacteriati</taxon>
        <taxon>Methanobacteriota</taxon>
        <taxon>Stenosarchaea group</taxon>
        <taxon>Methanomicrobia</taxon>
        <taxon>Methanomicrobiales</taxon>
        <taxon>Methanocorpusculaceae</taxon>
        <taxon>Methanocorpusculum</taxon>
    </lineage>
</organism>
<dbReference type="RefSeq" id="WP_268925466.1">
    <property type="nucleotide sequence ID" value="NZ_JAPTGB010000019.1"/>
</dbReference>
<evidence type="ECO:0000256" key="4">
    <source>
        <dbReference type="ARBA" id="ARBA00023315"/>
    </source>
</evidence>
<dbReference type="EMBL" id="JAPTGB010000019">
    <property type="protein sequence ID" value="MCZ0861278.1"/>
    <property type="molecule type" value="Genomic_DNA"/>
</dbReference>
<evidence type="ECO:0000256" key="1">
    <source>
        <dbReference type="ARBA" id="ARBA00006774"/>
    </source>
</evidence>
<comment type="subunit">
    <text evidence="5">Heterotetramer of two alpha and two beta chains.</text>
</comment>
<feature type="site" description="Involved in the stabilization of negative charge on the oxyanion by the formation of the oxyanion hole" evidence="5">
    <location>
        <position position="103"/>
    </location>
</feature>
<dbReference type="InterPro" id="IPR002813">
    <property type="entry name" value="Arg_biosynth_ArgJ"/>
</dbReference>
<proteinExistence type="inferred from homology"/>
<dbReference type="PANTHER" id="PTHR23100:SF0">
    <property type="entry name" value="ARGININE BIOSYNTHESIS BIFUNCTIONAL PROTEIN ARGJ, MITOCHONDRIAL"/>
    <property type="match status" value="1"/>
</dbReference>
<feature type="binding site" evidence="5">
    <location>
        <position position="163"/>
    </location>
    <ligand>
        <name>substrate</name>
    </ligand>
</feature>
<dbReference type="GO" id="GO:0004358">
    <property type="term" value="F:L-glutamate N-acetyltransferase activity, acting on acetyl-L-ornithine as donor"/>
    <property type="evidence" value="ECO:0007669"/>
    <property type="project" value="UniProtKB-EC"/>
</dbReference>